<dbReference type="EMBL" id="JACCBA010000001">
    <property type="protein sequence ID" value="NYD46989.1"/>
    <property type="molecule type" value="Genomic_DNA"/>
</dbReference>
<proteinExistence type="predicted"/>
<evidence type="ECO:0000313" key="1">
    <source>
        <dbReference type="EMBL" id="NYD46989.1"/>
    </source>
</evidence>
<sequence length="94" mass="9605">MRSSPAWQVPLAQGAAGDWERVRALSPRGVCQGGLSGRLGGTACAAGESARRAPVVRCGRGCPGWRGASHRAAPRDGGWQLAPVVPGCWAGRGS</sequence>
<dbReference type="Proteomes" id="UP000529783">
    <property type="component" value="Unassembled WGS sequence"/>
</dbReference>
<organism evidence="1 2">
    <name type="scientific">Actinomadura luteofluorescens</name>
    <dbReference type="NCBI Taxonomy" id="46163"/>
    <lineage>
        <taxon>Bacteria</taxon>
        <taxon>Bacillati</taxon>
        <taxon>Actinomycetota</taxon>
        <taxon>Actinomycetes</taxon>
        <taxon>Streptosporangiales</taxon>
        <taxon>Thermomonosporaceae</taxon>
        <taxon>Actinomadura</taxon>
    </lineage>
</organism>
<dbReference type="AlphaFoldDB" id="A0A7Y9JH50"/>
<reference evidence="1 2" key="1">
    <citation type="submission" date="2020-07" db="EMBL/GenBank/DDBJ databases">
        <title>Sequencing the genomes of 1000 actinobacteria strains.</title>
        <authorList>
            <person name="Klenk H.-P."/>
        </authorList>
    </citation>
    <scope>NUCLEOTIDE SEQUENCE [LARGE SCALE GENOMIC DNA]</scope>
    <source>
        <strain evidence="1 2">DSM 40398</strain>
    </source>
</reference>
<accession>A0A7Y9JH50</accession>
<name>A0A7Y9JH50_9ACTN</name>
<comment type="caution">
    <text evidence="1">The sequence shown here is derived from an EMBL/GenBank/DDBJ whole genome shotgun (WGS) entry which is preliminary data.</text>
</comment>
<evidence type="ECO:0000313" key="2">
    <source>
        <dbReference type="Proteomes" id="UP000529783"/>
    </source>
</evidence>
<keyword evidence="2" id="KW-1185">Reference proteome</keyword>
<protein>
    <submittedName>
        <fullName evidence="1">Uncharacterized protein</fullName>
    </submittedName>
</protein>
<gene>
    <name evidence="1" type="ORF">BJY14_002972</name>
</gene>